<dbReference type="Proteomes" id="UP000274756">
    <property type="component" value="Unassembled WGS sequence"/>
</dbReference>
<dbReference type="SUPFAM" id="SSF54001">
    <property type="entry name" value="Cysteine proteinases"/>
    <property type="match status" value="1"/>
</dbReference>
<organism evidence="3 5">
    <name type="scientific">Dracunculus medinensis</name>
    <name type="common">Guinea worm</name>
    <dbReference type="NCBI Taxonomy" id="318479"/>
    <lineage>
        <taxon>Eukaryota</taxon>
        <taxon>Metazoa</taxon>
        <taxon>Ecdysozoa</taxon>
        <taxon>Nematoda</taxon>
        <taxon>Chromadorea</taxon>
        <taxon>Rhabditida</taxon>
        <taxon>Spirurina</taxon>
        <taxon>Dracunculoidea</taxon>
        <taxon>Dracunculidae</taxon>
        <taxon>Dracunculus</taxon>
    </lineage>
</organism>
<evidence type="ECO:0000313" key="4">
    <source>
        <dbReference type="Proteomes" id="UP000274756"/>
    </source>
</evidence>
<dbReference type="OrthoDB" id="415023at2759"/>
<gene>
    <name evidence="2" type="ORF">DME_LOCUS5480</name>
</gene>
<reference evidence="2 4" key="2">
    <citation type="submission" date="2018-11" db="EMBL/GenBank/DDBJ databases">
        <authorList>
            <consortium name="Pathogen Informatics"/>
        </authorList>
    </citation>
    <scope>NUCLEOTIDE SEQUENCE [LARGE SCALE GENOMIC DNA]</scope>
</reference>
<dbReference type="Proteomes" id="UP000038040">
    <property type="component" value="Unplaced"/>
</dbReference>
<dbReference type="GO" id="GO:0004843">
    <property type="term" value="F:cysteine-type deubiquitinase activity"/>
    <property type="evidence" value="ECO:0007669"/>
    <property type="project" value="TreeGrafter"/>
</dbReference>
<dbReference type="InterPro" id="IPR038765">
    <property type="entry name" value="Papain-like_cys_pep_sf"/>
</dbReference>
<sequence length="358" mass="40430">MAKKKEYSLIDGSAKAHNQNVHNHIHNHIHNHSTNDLSNNKQNNKRKLAVHKQKELTFSYCLLQSPAAGSSNRNVYDVSELRAQLGSYGLTVRDIPGDGNCLFRALGDQLDGHTLNHLKHRLETVRYMIAHRAHFEPFLDVPFDRYVDELSRPGTYAGQDALVAFARLHKVNILIHQLNRPVWQIQGCENENAPELHLSYHNGEHYSSVRRFGDFDNTPAGIRILAKTTTVPCCASHNSVCTAATPVTSFADLSSVQNSFMKPPAQSVLLDSTTIDYLGNDEFELLIRQVMMESGCRDREMVTDVLVDKGGDVIQAIDYLVSLTFYIDQPNNEQLTGIFDVKEMKSLHLFFAFFLICF</sequence>
<dbReference type="PANTHER" id="PTHR12419:SF7">
    <property type="entry name" value="OTU DOMAIN-CONTAINING PROTEIN 3"/>
    <property type="match status" value="1"/>
</dbReference>
<evidence type="ECO:0000259" key="1">
    <source>
        <dbReference type="PROSITE" id="PS50802"/>
    </source>
</evidence>
<dbReference type="Gene3D" id="3.90.70.80">
    <property type="match status" value="1"/>
</dbReference>
<dbReference type="InterPro" id="IPR050704">
    <property type="entry name" value="Peptidase_C85-like"/>
</dbReference>
<proteinExistence type="predicted"/>
<dbReference type="AlphaFoldDB" id="A0A0N4U331"/>
<evidence type="ECO:0000313" key="3">
    <source>
        <dbReference type="Proteomes" id="UP000038040"/>
    </source>
</evidence>
<dbReference type="STRING" id="318479.A0A0N4U331"/>
<accession>A0A0N4U331</accession>
<feature type="domain" description="OTU" evidence="1">
    <location>
        <begin position="90"/>
        <end position="212"/>
    </location>
</feature>
<evidence type="ECO:0000313" key="2">
    <source>
        <dbReference type="EMBL" id="VDN55507.1"/>
    </source>
</evidence>
<dbReference type="CDD" id="cd22770">
    <property type="entry name" value="OTU_OTUD3"/>
    <property type="match status" value="1"/>
</dbReference>
<evidence type="ECO:0000313" key="5">
    <source>
        <dbReference type="WBParaSite" id="DME_0000112001-mRNA-1"/>
    </source>
</evidence>
<dbReference type="GO" id="GO:0016579">
    <property type="term" value="P:protein deubiquitination"/>
    <property type="evidence" value="ECO:0007669"/>
    <property type="project" value="TreeGrafter"/>
</dbReference>
<dbReference type="InterPro" id="IPR003323">
    <property type="entry name" value="OTU_dom"/>
</dbReference>
<keyword evidence="4" id="KW-1185">Reference proteome</keyword>
<dbReference type="PROSITE" id="PS50802">
    <property type="entry name" value="OTU"/>
    <property type="match status" value="1"/>
</dbReference>
<dbReference type="EMBL" id="UYYG01001152">
    <property type="protein sequence ID" value="VDN55507.1"/>
    <property type="molecule type" value="Genomic_DNA"/>
</dbReference>
<dbReference type="PANTHER" id="PTHR12419">
    <property type="entry name" value="OTU DOMAIN CONTAINING PROTEIN"/>
    <property type="match status" value="1"/>
</dbReference>
<dbReference type="Pfam" id="PF02338">
    <property type="entry name" value="OTU"/>
    <property type="match status" value="1"/>
</dbReference>
<reference evidence="5" key="1">
    <citation type="submission" date="2017-02" db="UniProtKB">
        <authorList>
            <consortium name="WormBaseParasite"/>
        </authorList>
    </citation>
    <scope>IDENTIFICATION</scope>
</reference>
<dbReference type="WBParaSite" id="DME_0000112001-mRNA-1">
    <property type="protein sequence ID" value="DME_0000112001-mRNA-1"/>
    <property type="gene ID" value="DME_0000112001"/>
</dbReference>
<protein>
    <submittedName>
        <fullName evidence="5">OTU domain-containing protein</fullName>
    </submittedName>
</protein>
<name>A0A0N4U331_DRAME</name>